<evidence type="ECO:0000313" key="3">
    <source>
        <dbReference type="Proteomes" id="UP000236592"/>
    </source>
</evidence>
<accession>A0A2I7SH42</accession>
<reference evidence="3" key="1">
    <citation type="submission" date="2018-01" db="EMBL/GenBank/DDBJ databases">
        <title>Complete genome of Tamlana sp. UJ94.</title>
        <authorList>
            <person name="Jung J."/>
            <person name="Chung D."/>
            <person name="Bae S.S."/>
            <person name="Baek K."/>
        </authorList>
    </citation>
    <scope>NUCLEOTIDE SEQUENCE [LARGE SCALE GENOMIC DNA]</scope>
    <source>
        <strain evidence="3">UJ94</strain>
    </source>
</reference>
<dbReference type="Proteomes" id="UP000236592">
    <property type="component" value="Chromosome"/>
</dbReference>
<dbReference type="AlphaFoldDB" id="A0A2I7SH42"/>
<proteinExistence type="predicted"/>
<keyword evidence="1" id="KW-0472">Membrane</keyword>
<feature type="transmembrane region" description="Helical" evidence="1">
    <location>
        <begin position="177"/>
        <end position="195"/>
    </location>
</feature>
<keyword evidence="1" id="KW-1133">Transmembrane helix</keyword>
<feature type="transmembrane region" description="Helical" evidence="1">
    <location>
        <begin position="124"/>
        <end position="147"/>
    </location>
</feature>
<evidence type="ECO:0008006" key="4">
    <source>
        <dbReference type="Google" id="ProtNLM"/>
    </source>
</evidence>
<dbReference type="KEGG" id="taj:C1A40_06940"/>
<protein>
    <recommendedName>
        <fullName evidence="4">Oligosaccharide repeat unit polymerase</fullName>
    </recommendedName>
</protein>
<dbReference type="EMBL" id="CP025938">
    <property type="protein sequence ID" value="AUS05222.1"/>
    <property type="molecule type" value="Genomic_DNA"/>
</dbReference>
<evidence type="ECO:0000256" key="1">
    <source>
        <dbReference type="SAM" id="Phobius"/>
    </source>
</evidence>
<evidence type="ECO:0000313" key="2">
    <source>
        <dbReference type="EMBL" id="AUS05222.1"/>
    </source>
</evidence>
<feature type="transmembrane region" description="Helical" evidence="1">
    <location>
        <begin position="387"/>
        <end position="406"/>
    </location>
</feature>
<feature type="transmembrane region" description="Helical" evidence="1">
    <location>
        <begin position="321"/>
        <end position="348"/>
    </location>
</feature>
<gene>
    <name evidence="2" type="ORF">C1A40_06940</name>
</gene>
<feature type="transmembrane region" description="Helical" evidence="1">
    <location>
        <begin position="9"/>
        <end position="28"/>
    </location>
</feature>
<keyword evidence="1" id="KW-0812">Transmembrane</keyword>
<feature type="transmembrane region" description="Helical" evidence="1">
    <location>
        <begin position="360"/>
        <end position="381"/>
    </location>
</feature>
<feature type="transmembrane region" description="Helical" evidence="1">
    <location>
        <begin position="154"/>
        <end position="171"/>
    </location>
</feature>
<feature type="transmembrane region" description="Helical" evidence="1">
    <location>
        <begin position="40"/>
        <end position="61"/>
    </location>
</feature>
<feature type="transmembrane region" description="Helical" evidence="1">
    <location>
        <begin position="202"/>
        <end position="221"/>
    </location>
</feature>
<keyword evidence="3" id="KW-1185">Reference proteome</keyword>
<organism evidence="2 3">
    <name type="scientific">Pseudotamlana carrageenivorans</name>
    <dbReference type="NCBI Taxonomy" id="2069432"/>
    <lineage>
        <taxon>Bacteria</taxon>
        <taxon>Pseudomonadati</taxon>
        <taxon>Bacteroidota</taxon>
        <taxon>Flavobacteriia</taxon>
        <taxon>Flavobacteriales</taxon>
        <taxon>Flavobacteriaceae</taxon>
        <taxon>Pseudotamlana</taxon>
    </lineage>
</organism>
<feature type="transmembrane region" description="Helical" evidence="1">
    <location>
        <begin position="81"/>
        <end position="100"/>
    </location>
</feature>
<name>A0A2I7SH42_9FLAO</name>
<sequence length="414" mass="48108">MLYLKTNQLFYLSLLVGLVIWWTTFIILPVNMEEAISLKTILFIVFNVGSLVLGFISFNFINTKKELTILKEERSIQIVKLIIKIVLVCYILRYIDLLLIREMSLGNNYRANRELSFRIWDFKYVFFAVASVLKSLYFFPIIICISLSLKNKPVTFASYILLLFPLLEALLRGTRKPFFDIVIIIIISIVIFTRLKLNLKKVLFGLFSIVVLFSIANIILFDREASNSTNIYEEILNARYNDFLKPNQNVKDYILDDKTPEINKRVALTTLHVGQYLTHGFFEFNNIIKSAPIPLAHGGYTFNVFTKILKTPTINTSPRNFVYITFFGGLFLDFGWFSILLMFLFGIFQKYIFQKAIISIVWRPLLVYILIINVFLLMFNYIRGSGVYPIIGFLVFFLILKVSLFISHEKSANS</sequence>